<evidence type="ECO:0000256" key="1">
    <source>
        <dbReference type="SAM" id="MobiDB-lite"/>
    </source>
</evidence>
<gene>
    <name evidence="2" type="ORF">Q5P01_010466</name>
</gene>
<protein>
    <submittedName>
        <fullName evidence="2">Uncharacterized protein</fullName>
    </submittedName>
</protein>
<comment type="caution">
    <text evidence="2">The sequence shown here is derived from an EMBL/GenBank/DDBJ whole genome shotgun (WGS) entry which is preliminary data.</text>
</comment>
<reference evidence="2" key="1">
    <citation type="submission" date="2023-07" db="EMBL/GenBank/DDBJ databases">
        <title>Chromosome-level Genome Assembly of Striped Snakehead (Channa striata).</title>
        <authorList>
            <person name="Liu H."/>
        </authorList>
    </citation>
    <scope>NUCLEOTIDE SEQUENCE</scope>
    <source>
        <strain evidence="2">Gz</strain>
        <tissue evidence="2">Muscle</tissue>
    </source>
</reference>
<feature type="region of interest" description="Disordered" evidence="1">
    <location>
        <begin position="69"/>
        <end position="95"/>
    </location>
</feature>
<keyword evidence="3" id="KW-1185">Reference proteome</keyword>
<dbReference type="AlphaFoldDB" id="A0AA88SYD8"/>
<proteinExistence type="predicted"/>
<feature type="compositionally biased region" description="Polar residues" evidence="1">
    <location>
        <begin position="1"/>
        <end position="13"/>
    </location>
</feature>
<dbReference type="Proteomes" id="UP001187415">
    <property type="component" value="Unassembled WGS sequence"/>
</dbReference>
<sequence>MFHISSSRGPSTETGRKEESRDPSQQQQQRRRRLRLLLNFRGSISAPSTRTSAFFQRHRRFLFEPETYGGIKPTALSGGRKRNTRIVPSPQDRSP</sequence>
<dbReference type="EMBL" id="JAUPFM010000007">
    <property type="protein sequence ID" value="KAK2847467.1"/>
    <property type="molecule type" value="Genomic_DNA"/>
</dbReference>
<name>A0AA88SYD8_CHASR</name>
<accession>A0AA88SYD8</accession>
<evidence type="ECO:0000313" key="2">
    <source>
        <dbReference type="EMBL" id="KAK2847467.1"/>
    </source>
</evidence>
<feature type="region of interest" description="Disordered" evidence="1">
    <location>
        <begin position="1"/>
        <end position="32"/>
    </location>
</feature>
<organism evidence="2 3">
    <name type="scientific">Channa striata</name>
    <name type="common">Snakehead murrel</name>
    <name type="synonym">Ophicephalus striatus</name>
    <dbReference type="NCBI Taxonomy" id="64152"/>
    <lineage>
        <taxon>Eukaryota</taxon>
        <taxon>Metazoa</taxon>
        <taxon>Chordata</taxon>
        <taxon>Craniata</taxon>
        <taxon>Vertebrata</taxon>
        <taxon>Euteleostomi</taxon>
        <taxon>Actinopterygii</taxon>
        <taxon>Neopterygii</taxon>
        <taxon>Teleostei</taxon>
        <taxon>Neoteleostei</taxon>
        <taxon>Acanthomorphata</taxon>
        <taxon>Anabantaria</taxon>
        <taxon>Anabantiformes</taxon>
        <taxon>Channoidei</taxon>
        <taxon>Channidae</taxon>
        <taxon>Channa</taxon>
    </lineage>
</organism>
<evidence type="ECO:0000313" key="3">
    <source>
        <dbReference type="Proteomes" id="UP001187415"/>
    </source>
</evidence>